<dbReference type="Proteomes" id="UP000694424">
    <property type="component" value="Unplaced"/>
</dbReference>
<evidence type="ECO:0000313" key="6">
    <source>
        <dbReference type="Ensembl" id="ENSAOWP00000010034.1"/>
    </source>
</evidence>
<proteinExistence type="predicted"/>
<keyword evidence="7" id="KW-1185">Reference proteome</keyword>
<evidence type="ECO:0000256" key="3">
    <source>
        <dbReference type="ARBA" id="ARBA00023293"/>
    </source>
</evidence>
<dbReference type="InterPro" id="IPR011645">
    <property type="entry name" value="HNOB_dom_associated"/>
</dbReference>
<dbReference type="GO" id="GO:0004383">
    <property type="term" value="F:guanylate cyclase activity"/>
    <property type="evidence" value="ECO:0007669"/>
    <property type="project" value="UniProtKB-EC"/>
</dbReference>
<feature type="domain" description="Heme NO-binding" evidence="4">
    <location>
        <begin position="1"/>
        <end position="79"/>
    </location>
</feature>
<keyword evidence="3" id="KW-0141">cGMP biosynthesis</keyword>
<dbReference type="Pfam" id="PF07700">
    <property type="entry name" value="HNOB"/>
    <property type="match status" value="1"/>
</dbReference>
<evidence type="ECO:0000313" key="7">
    <source>
        <dbReference type="Proteomes" id="UP000694424"/>
    </source>
</evidence>
<dbReference type="Pfam" id="PF07701">
    <property type="entry name" value="HNOBA"/>
    <property type="match status" value="1"/>
</dbReference>
<dbReference type="GO" id="GO:0070482">
    <property type="term" value="P:response to oxygen levels"/>
    <property type="evidence" value="ECO:0007669"/>
    <property type="project" value="TreeGrafter"/>
</dbReference>
<organism evidence="6 7">
    <name type="scientific">Apteryx owenii</name>
    <name type="common">Little spotted kiwi</name>
    <dbReference type="NCBI Taxonomy" id="8824"/>
    <lineage>
        <taxon>Eukaryota</taxon>
        <taxon>Metazoa</taxon>
        <taxon>Chordata</taxon>
        <taxon>Craniata</taxon>
        <taxon>Vertebrata</taxon>
        <taxon>Euteleostomi</taxon>
        <taxon>Archelosauria</taxon>
        <taxon>Archosauria</taxon>
        <taxon>Dinosauria</taxon>
        <taxon>Saurischia</taxon>
        <taxon>Theropoda</taxon>
        <taxon>Coelurosauria</taxon>
        <taxon>Aves</taxon>
        <taxon>Palaeognathae</taxon>
        <taxon>Apterygiformes</taxon>
        <taxon>Apterygidae</taxon>
        <taxon>Apteryx</taxon>
    </lineage>
</organism>
<dbReference type="GO" id="GO:0000166">
    <property type="term" value="F:nucleotide binding"/>
    <property type="evidence" value="ECO:0007669"/>
    <property type="project" value="UniProtKB-KW"/>
</dbReference>
<keyword evidence="2" id="KW-0547">Nucleotide-binding</keyword>
<evidence type="ECO:0000256" key="1">
    <source>
        <dbReference type="ARBA" id="ARBA00012202"/>
    </source>
</evidence>
<dbReference type="Gene3D" id="3.90.1520.10">
    <property type="entry name" value="H-NOX domain"/>
    <property type="match status" value="1"/>
</dbReference>
<dbReference type="InterPro" id="IPR038158">
    <property type="entry name" value="H-NOX_domain_sf"/>
</dbReference>
<dbReference type="InterPro" id="IPR042463">
    <property type="entry name" value="HNOB_dom_associated_sf"/>
</dbReference>
<dbReference type="InterPro" id="IPR011644">
    <property type="entry name" value="Heme_NO-bd"/>
</dbReference>
<dbReference type="GO" id="GO:0019934">
    <property type="term" value="P:cGMP-mediated signaling"/>
    <property type="evidence" value="ECO:0007669"/>
    <property type="project" value="TreeGrafter"/>
</dbReference>
<reference evidence="6" key="2">
    <citation type="submission" date="2025-09" db="UniProtKB">
        <authorList>
            <consortium name="Ensembl"/>
        </authorList>
    </citation>
    <scope>IDENTIFICATION</scope>
</reference>
<dbReference type="Ensembl" id="ENSAOWT00000011393.1">
    <property type="protein sequence ID" value="ENSAOWP00000010034.1"/>
    <property type="gene ID" value="ENSAOWG00000006887.1"/>
</dbReference>
<protein>
    <recommendedName>
        <fullName evidence="1">guanylate cyclase</fullName>
        <ecNumber evidence="1">4.6.1.2</ecNumber>
    </recommendedName>
</protein>
<feature type="domain" description="Haem NO binding associated" evidence="5">
    <location>
        <begin position="255"/>
        <end position="311"/>
    </location>
</feature>
<evidence type="ECO:0000256" key="2">
    <source>
        <dbReference type="ARBA" id="ARBA00022741"/>
    </source>
</evidence>
<dbReference type="EC" id="4.6.1.2" evidence="1"/>
<dbReference type="SUPFAM" id="SSF111126">
    <property type="entry name" value="Ligand-binding domain in the NO signalling and Golgi transport"/>
    <property type="match status" value="1"/>
</dbReference>
<dbReference type="GO" id="GO:0020037">
    <property type="term" value="F:heme binding"/>
    <property type="evidence" value="ECO:0007669"/>
    <property type="project" value="InterPro"/>
</dbReference>
<dbReference type="InterPro" id="IPR024096">
    <property type="entry name" value="NO_sig/Golgi_transp_ligand-bd"/>
</dbReference>
<evidence type="ECO:0000259" key="4">
    <source>
        <dbReference type="Pfam" id="PF07700"/>
    </source>
</evidence>
<dbReference type="PANTHER" id="PTHR45655:SF17">
    <property type="entry name" value="GUANYLATE CYCLASE SOLUBLE SUBUNIT BETA-2"/>
    <property type="match status" value="1"/>
</dbReference>
<dbReference type="PANTHER" id="PTHR45655">
    <property type="entry name" value="GUANYLATE CYCLASE SOLUBLE SUBUNIT BETA-2"/>
    <property type="match status" value="1"/>
</dbReference>
<evidence type="ECO:0000259" key="5">
    <source>
        <dbReference type="Pfam" id="PF07701"/>
    </source>
</evidence>
<name>A0A8B9PBQ1_APTOW</name>
<dbReference type="GO" id="GO:0008074">
    <property type="term" value="C:guanylate cyclase complex, soluble"/>
    <property type="evidence" value="ECO:0007669"/>
    <property type="project" value="TreeGrafter"/>
</dbReference>
<accession>A0A8B9PBQ1</accession>
<dbReference type="Gene3D" id="3.30.450.260">
    <property type="entry name" value="Haem NO binding associated domain"/>
    <property type="match status" value="1"/>
</dbReference>
<dbReference type="AlphaFoldDB" id="A0A8B9PBQ1"/>
<sequence length="529" mass="60329">MLQTLGENLEEFTEKLDALHSSLAKGWAEMNAPSFHVEKSTDRAMLYYYSDRGGLCLIMPGRTDRSSVAREFFNSEVTMLILNQGEEKEHTGKKEHVIFLVLQKHKSRKASNIYSNSARFFLPQRHLCHLKSSPCPHSVCFILFCSLTENLLLILDPVYPKRLWVEERTFCCAFPFLLVFDEATKQACVNTQKFISGIWNAAICLDKYFAIIHPQYTFTIFSIRINKHQESVCSQNKRRKIHLNKNVCVGNVIVPCLIYLCSPKLHSLEELEELKMHLPDIVPHDMMRVLILLNHQHLAETEMYNQLERRRKSSGYFPRIWKQKRRQQRICCMPYCQNTLPVIAGIGHFMTVEFLAVCQFETIAVAYMVIREVPVPIASFAARVAHLVLGMGVASQEVMNPITEEPIRVLPHVQGGKQEALCGLAVYPCAVHDELGFWAFCLDHGLNSFAQSAQNQGSKIDARGETEVKGKKKMTIYFLRKNLHMTIEIRSKVTALSDKAVLKAPAVTRIINNSHRTAQASKKGDCQLC</sequence>
<reference evidence="6" key="1">
    <citation type="submission" date="2025-08" db="UniProtKB">
        <authorList>
            <consortium name="Ensembl"/>
        </authorList>
    </citation>
    <scope>IDENTIFICATION</scope>
</reference>